<feature type="chain" id="PRO_5039058256" description="Lipoprotein LpqJ" evidence="2">
    <location>
        <begin position="26"/>
        <end position="178"/>
    </location>
</feature>
<dbReference type="AlphaFoldDB" id="A0A1H6IWQ3"/>
<dbReference type="Proteomes" id="UP000182915">
    <property type="component" value="Chromosome I"/>
</dbReference>
<sequence>MRRISATVCAILAVATAGCTSSTLGRPVAVPADGIEPTFPAPRPPRTTPAPPPSAAPAPAPGPAPGADVLTPENGYVFIETKSGRTRCQLTAAEVGCETQFVDPPDVAGLPATGVRLSADGELSWVVGNLGAIPAVTLDYRTYRAEGWTIEAGESGTRFTNDETGRGMVVAVEGVETF</sequence>
<feature type="region of interest" description="Disordered" evidence="1">
    <location>
        <begin position="23"/>
        <end position="71"/>
    </location>
</feature>
<evidence type="ECO:0000313" key="3">
    <source>
        <dbReference type="EMBL" id="SEH50992.1"/>
    </source>
</evidence>
<evidence type="ECO:0000256" key="1">
    <source>
        <dbReference type="SAM" id="MobiDB-lite"/>
    </source>
</evidence>
<protein>
    <recommendedName>
        <fullName evidence="5">Lipoprotein LpqJ</fullName>
    </recommendedName>
</protein>
<feature type="signal peptide" evidence="2">
    <location>
        <begin position="1"/>
        <end position="25"/>
    </location>
</feature>
<dbReference type="RefSeq" id="WP_235632159.1">
    <property type="nucleotide sequence ID" value="NZ_LT629971.1"/>
</dbReference>
<dbReference type="STRING" id="370526.SAMN04489835_0727"/>
<accession>A0A1H6IWQ3</accession>
<gene>
    <name evidence="3" type="ORF">SAMN04489835_0727</name>
</gene>
<dbReference type="EMBL" id="LT629971">
    <property type="protein sequence ID" value="SEH50992.1"/>
    <property type="molecule type" value="Genomic_DNA"/>
</dbReference>
<evidence type="ECO:0000256" key="2">
    <source>
        <dbReference type="SAM" id="SignalP"/>
    </source>
</evidence>
<reference evidence="4" key="1">
    <citation type="submission" date="2016-10" db="EMBL/GenBank/DDBJ databases">
        <authorList>
            <person name="Varghese N."/>
            <person name="Submissions S."/>
        </authorList>
    </citation>
    <scope>NUCLEOTIDE SEQUENCE [LARGE SCALE GENOMIC DNA]</scope>
    <source>
        <strain evidence="4">DSM 45405</strain>
    </source>
</reference>
<dbReference type="PROSITE" id="PS51257">
    <property type="entry name" value="PROKAR_LIPOPROTEIN"/>
    <property type="match status" value="1"/>
</dbReference>
<keyword evidence="4" id="KW-1185">Reference proteome</keyword>
<keyword evidence="2" id="KW-0732">Signal</keyword>
<evidence type="ECO:0008006" key="5">
    <source>
        <dbReference type="Google" id="ProtNLM"/>
    </source>
</evidence>
<name>A0A1H6IWQ3_MYCRU</name>
<feature type="compositionally biased region" description="Pro residues" evidence="1">
    <location>
        <begin position="39"/>
        <end position="64"/>
    </location>
</feature>
<organism evidence="3 4">
    <name type="scientific">Mycolicibacterium rutilum</name>
    <name type="common">Mycobacterium rutilum</name>
    <dbReference type="NCBI Taxonomy" id="370526"/>
    <lineage>
        <taxon>Bacteria</taxon>
        <taxon>Bacillati</taxon>
        <taxon>Actinomycetota</taxon>
        <taxon>Actinomycetes</taxon>
        <taxon>Mycobacteriales</taxon>
        <taxon>Mycobacteriaceae</taxon>
        <taxon>Mycolicibacterium</taxon>
    </lineage>
</organism>
<proteinExistence type="predicted"/>
<evidence type="ECO:0000313" key="4">
    <source>
        <dbReference type="Proteomes" id="UP000182915"/>
    </source>
</evidence>